<keyword evidence="2" id="KW-1185">Reference proteome</keyword>
<keyword evidence="1" id="KW-0808">Transferase</keyword>
<protein>
    <submittedName>
        <fullName evidence="1">Nucleoside diphosphate kinase protein</fullName>
        <ecNumber evidence="1">2.7.4.6</ecNumber>
    </submittedName>
</protein>
<accession>A0ACB7U571</accession>
<reference evidence="2" key="1">
    <citation type="journal article" date="2022" name="Nat. Commun.">
        <title>Chromosome evolution and the genetic basis of agronomically important traits in greater yam.</title>
        <authorList>
            <person name="Bredeson J.V."/>
            <person name="Lyons J.B."/>
            <person name="Oniyinde I.O."/>
            <person name="Okereke N.R."/>
            <person name="Kolade O."/>
            <person name="Nnabue I."/>
            <person name="Nwadili C.O."/>
            <person name="Hribova E."/>
            <person name="Parker M."/>
            <person name="Nwogha J."/>
            <person name="Shu S."/>
            <person name="Carlson J."/>
            <person name="Kariba R."/>
            <person name="Muthemba S."/>
            <person name="Knop K."/>
            <person name="Barton G.J."/>
            <person name="Sherwood A.V."/>
            <person name="Lopez-Montes A."/>
            <person name="Asiedu R."/>
            <person name="Jamnadass R."/>
            <person name="Muchugi A."/>
            <person name="Goodstein D."/>
            <person name="Egesi C.N."/>
            <person name="Featherston J."/>
            <person name="Asfaw A."/>
            <person name="Simpson G.G."/>
            <person name="Dolezel J."/>
            <person name="Hendre P.S."/>
            <person name="Van Deynze A."/>
            <person name="Kumar P.L."/>
            <person name="Obidiegwu J.E."/>
            <person name="Bhattacharjee R."/>
            <person name="Rokhsar D.S."/>
        </authorList>
    </citation>
    <scope>NUCLEOTIDE SEQUENCE [LARGE SCALE GENOMIC DNA]</scope>
    <source>
        <strain evidence="2">cv. TDa95/00328</strain>
    </source>
</reference>
<evidence type="ECO:0000313" key="1">
    <source>
        <dbReference type="EMBL" id="KAH7655390.1"/>
    </source>
</evidence>
<dbReference type="EC" id="2.7.4.6" evidence="1"/>
<gene>
    <name evidence="1" type="ORF">IHE45_18G007300</name>
</gene>
<proteinExistence type="predicted"/>
<keyword evidence="1" id="KW-0418">Kinase</keyword>
<sequence length="210" mass="23762">MNFTLFNSSKGQYVIKKKAKPLFTRKEDKPLRLSPFLMNSIAVSLLIFSSLLILSCTCNADSEKERTLAMIKPDGLLGNYTDDIKKTIIRSGFSIVREMMIQLDEEKAKLFYTEHSAKSFFPDLVRYMTSGPVLLMVLEKYNAISDWRSLIGPTDAKQAKISHPSSIRAMCGSSTERNCVHGSDSRLSAAREISFFFKDIFPEALEHDEL</sequence>
<dbReference type="EMBL" id="CM037028">
    <property type="protein sequence ID" value="KAH7655390.1"/>
    <property type="molecule type" value="Genomic_DNA"/>
</dbReference>
<comment type="caution">
    <text evidence="1">The sequence shown here is derived from an EMBL/GenBank/DDBJ whole genome shotgun (WGS) entry which is preliminary data.</text>
</comment>
<dbReference type="Proteomes" id="UP000827976">
    <property type="component" value="Chromosome 18"/>
</dbReference>
<organism evidence="1 2">
    <name type="scientific">Dioscorea alata</name>
    <name type="common">Purple yam</name>
    <dbReference type="NCBI Taxonomy" id="55571"/>
    <lineage>
        <taxon>Eukaryota</taxon>
        <taxon>Viridiplantae</taxon>
        <taxon>Streptophyta</taxon>
        <taxon>Embryophyta</taxon>
        <taxon>Tracheophyta</taxon>
        <taxon>Spermatophyta</taxon>
        <taxon>Magnoliopsida</taxon>
        <taxon>Liliopsida</taxon>
        <taxon>Dioscoreales</taxon>
        <taxon>Dioscoreaceae</taxon>
        <taxon>Dioscorea</taxon>
    </lineage>
</organism>
<name>A0ACB7U571_DIOAL</name>
<evidence type="ECO:0000313" key="2">
    <source>
        <dbReference type="Proteomes" id="UP000827976"/>
    </source>
</evidence>